<comment type="caution">
    <text evidence="1">The sequence shown here is derived from an EMBL/GenBank/DDBJ whole genome shotgun (WGS) entry which is preliminary data.</text>
</comment>
<gene>
    <name evidence="1" type="ORF">M9Y10_035396</name>
</gene>
<dbReference type="EMBL" id="JAPFFF010000005">
    <property type="protein sequence ID" value="KAK8890615.1"/>
    <property type="molecule type" value="Genomic_DNA"/>
</dbReference>
<name>A0ABR2KKU9_9EUKA</name>
<keyword evidence="2" id="KW-1185">Reference proteome</keyword>
<protein>
    <submittedName>
        <fullName evidence="1">Uncharacterized protein</fullName>
    </submittedName>
</protein>
<sequence>MTESPEDSGKRKSTCRADGASFGINFQLERSNGGYVFDGADFGTQTVPITFRGKPMFKGANDAYYNYLINDDGSVDTQHHPPPPELWICQDTFFTMYAKNGLVYHGIHIPEYLM</sequence>
<accession>A0ABR2KKU9</accession>
<evidence type="ECO:0000313" key="2">
    <source>
        <dbReference type="Proteomes" id="UP001470230"/>
    </source>
</evidence>
<dbReference type="Proteomes" id="UP001470230">
    <property type="component" value="Unassembled WGS sequence"/>
</dbReference>
<reference evidence="1 2" key="1">
    <citation type="submission" date="2024-04" db="EMBL/GenBank/DDBJ databases">
        <title>Tritrichomonas musculus Genome.</title>
        <authorList>
            <person name="Alves-Ferreira E."/>
            <person name="Grigg M."/>
            <person name="Lorenzi H."/>
            <person name="Galac M."/>
        </authorList>
    </citation>
    <scope>NUCLEOTIDE SEQUENCE [LARGE SCALE GENOMIC DNA]</scope>
    <source>
        <strain evidence="1 2">EAF2021</strain>
    </source>
</reference>
<organism evidence="1 2">
    <name type="scientific">Tritrichomonas musculus</name>
    <dbReference type="NCBI Taxonomy" id="1915356"/>
    <lineage>
        <taxon>Eukaryota</taxon>
        <taxon>Metamonada</taxon>
        <taxon>Parabasalia</taxon>
        <taxon>Tritrichomonadida</taxon>
        <taxon>Tritrichomonadidae</taxon>
        <taxon>Tritrichomonas</taxon>
    </lineage>
</organism>
<proteinExistence type="predicted"/>
<evidence type="ECO:0000313" key="1">
    <source>
        <dbReference type="EMBL" id="KAK8890615.1"/>
    </source>
</evidence>